<evidence type="ECO:0000313" key="3">
    <source>
        <dbReference type="Proteomes" id="UP001501020"/>
    </source>
</evidence>
<protein>
    <submittedName>
        <fullName evidence="2">Uncharacterized protein</fullName>
    </submittedName>
</protein>
<feature type="transmembrane region" description="Helical" evidence="1">
    <location>
        <begin position="201"/>
        <end position="222"/>
    </location>
</feature>
<feature type="transmembrane region" description="Helical" evidence="1">
    <location>
        <begin position="234"/>
        <end position="253"/>
    </location>
</feature>
<dbReference type="RefSeq" id="WP_344263100.1">
    <property type="nucleotide sequence ID" value="NZ_BAAAMR010000009.1"/>
</dbReference>
<gene>
    <name evidence="2" type="ORF">GCM10009727_15910</name>
</gene>
<dbReference type="Proteomes" id="UP001501020">
    <property type="component" value="Unassembled WGS sequence"/>
</dbReference>
<feature type="transmembrane region" description="Helical" evidence="1">
    <location>
        <begin position="102"/>
        <end position="126"/>
    </location>
</feature>
<accession>A0ABP5K3E2</accession>
<feature type="transmembrane region" description="Helical" evidence="1">
    <location>
        <begin position="301"/>
        <end position="321"/>
    </location>
</feature>
<name>A0ABP5K3E2_9ACTN</name>
<feature type="transmembrane region" description="Helical" evidence="1">
    <location>
        <begin position="34"/>
        <end position="56"/>
    </location>
</feature>
<evidence type="ECO:0000313" key="2">
    <source>
        <dbReference type="EMBL" id="GAA2126621.1"/>
    </source>
</evidence>
<keyword evidence="1" id="KW-0812">Transmembrane</keyword>
<feature type="transmembrane region" description="Helical" evidence="1">
    <location>
        <begin position="68"/>
        <end position="90"/>
    </location>
</feature>
<feature type="transmembrane region" description="Helical" evidence="1">
    <location>
        <begin position="262"/>
        <end position="281"/>
    </location>
</feature>
<proteinExistence type="predicted"/>
<feature type="transmembrane region" description="Helical" evidence="1">
    <location>
        <begin position="146"/>
        <end position="171"/>
    </location>
</feature>
<comment type="caution">
    <text evidence="2">The sequence shown here is derived from an EMBL/GenBank/DDBJ whole genome shotgun (WGS) entry which is preliminary data.</text>
</comment>
<sequence>MNDGLHAPVSGIATPVETDGIGARWTSVRKAAGYGAALSLSLYLAVKVVWVVAALLGHTPSDFGDGDWILLNTVTVGMSVVGVVLGLGLAQRWGRRVPAPPLVFCAWTGAGFLIPMIPYMLLSAFVGGDSGSGGSSGSGGGDAAPSWEMIFIGVGFAGMAVGLAVGLPIYLRERWPAAFLGRVGDHGPALLGRYRLRAMNALVAALALLWTYWAAGGTLGIAHRDMMNANGRLLVGNSALWAVIGAAAVRAIAAGRPAMPRWIPMALGFIASGSLFAWAAWKLPWALLHPGGYTPVEYPAVSVVEYGLGITAGIMMLAALLNAARPGAGRLPAARSLPR</sequence>
<dbReference type="EMBL" id="BAAAMR010000009">
    <property type="protein sequence ID" value="GAA2126621.1"/>
    <property type="molecule type" value="Genomic_DNA"/>
</dbReference>
<keyword evidence="1" id="KW-1133">Transmembrane helix</keyword>
<reference evidence="3" key="1">
    <citation type="journal article" date="2019" name="Int. J. Syst. Evol. Microbiol.">
        <title>The Global Catalogue of Microorganisms (GCM) 10K type strain sequencing project: providing services to taxonomists for standard genome sequencing and annotation.</title>
        <authorList>
            <consortium name="The Broad Institute Genomics Platform"/>
            <consortium name="The Broad Institute Genome Sequencing Center for Infectious Disease"/>
            <person name="Wu L."/>
            <person name="Ma J."/>
        </authorList>
    </citation>
    <scope>NUCLEOTIDE SEQUENCE [LARGE SCALE GENOMIC DNA]</scope>
    <source>
        <strain evidence="3">JCM 13850</strain>
    </source>
</reference>
<evidence type="ECO:0000256" key="1">
    <source>
        <dbReference type="SAM" id="Phobius"/>
    </source>
</evidence>
<organism evidence="2 3">
    <name type="scientific">Actinomadura napierensis</name>
    <dbReference type="NCBI Taxonomy" id="267854"/>
    <lineage>
        <taxon>Bacteria</taxon>
        <taxon>Bacillati</taxon>
        <taxon>Actinomycetota</taxon>
        <taxon>Actinomycetes</taxon>
        <taxon>Streptosporangiales</taxon>
        <taxon>Thermomonosporaceae</taxon>
        <taxon>Actinomadura</taxon>
    </lineage>
</organism>
<keyword evidence="3" id="KW-1185">Reference proteome</keyword>
<keyword evidence="1" id="KW-0472">Membrane</keyword>